<dbReference type="UniPathway" id="UPA00076">
    <property type="reaction ID" value="UER00144"/>
</dbReference>
<dbReference type="NCBIfam" id="TIGR04379">
    <property type="entry name" value="myo_inos_iolE"/>
    <property type="match status" value="1"/>
</dbReference>
<dbReference type="InterPro" id="IPR023952">
    <property type="entry name" value="IolE"/>
</dbReference>
<dbReference type="InterPro" id="IPR036237">
    <property type="entry name" value="Xyl_isomerase-like_sf"/>
</dbReference>
<dbReference type="GO" id="GO:0050114">
    <property type="term" value="F:myo-inosose-2 dehydratase activity"/>
    <property type="evidence" value="ECO:0007669"/>
    <property type="project" value="UniProtKB-UniRule"/>
</dbReference>
<comment type="catalytic activity">
    <reaction evidence="4">
        <text>scyllo-inosose = 3D-3,5/4-trihydroxycyclohexane-1,2-dione + H2O</text>
        <dbReference type="Rhea" id="RHEA:14065"/>
        <dbReference type="ChEBI" id="CHEBI:15377"/>
        <dbReference type="ChEBI" id="CHEBI:17811"/>
        <dbReference type="ChEBI" id="CHEBI:28446"/>
        <dbReference type="EC" id="4.2.1.44"/>
    </reaction>
</comment>
<evidence type="ECO:0000256" key="3">
    <source>
        <dbReference type="ARBA" id="ARBA00023285"/>
    </source>
</evidence>
<sequence>MEQAVDSRARPPDSMNFDDDFWGGMGMFATESVKIGIAPIGWTNDDMPELGGENTFEQCVSEMALAGFTGTEIGNKYPRDVEVLQKALHLRKLEVASAWFSAYLTVKPLEETVEAFIKHRDFLHAMGSKVIVVSEQGHSIQGEMDTPLFDNKPIFNDGDWKRLTEGLHRLGELARAKDMHLVYHHHMGTGVQTTVEIERLMASTNPDLVSLLYDTGHLVFSGEDPLYILNRYMDRIKHVHLKDVRIDVARRVLEEKLSFLQAVKEGVFTVPGDGYIHFEPVFQSLATAGYRGWMLVEAEQDPARANPLEYAMKARQYILQQAGV</sequence>
<gene>
    <name evidence="4 6" type="primary">iolE</name>
    <name evidence="6" type="ORF">PBLR_10012</name>
</gene>
<evidence type="ECO:0000313" key="7">
    <source>
        <dbReference type="Proteomes" id="UP000304148"/>
    </source>
</evidence>
<comment type="function">
    <text evidence="4">Catalyzes the dehydration of inosose (2-keto-myo-inositol, 2KMI or 2,4,6/3,5-pentahydroxycyclohexanone) to 3D-(3,5/4)-trihydroxycyclohexane-1,2-dione (D-2,3-diketo-4-deoxy-epi-inositol).</text>
</comment>
<comment type="similarity">
    <text evidence="4">Belongs to the IolE/MocC family.</text>
</comment>
<dbReference type="Proteomes" id="UP000304148">
    <property type="component" value="Chromosome"/>
</dbReference>
<accession>A0A383R5J8</accession>
<keyword evidence="2 4" id="KW-0456">Lyase</keyword>
<name>A0A383R5J8_PAEAL</name>
<feature type="domain" description="Xylose isomerase-like TIM barrel" evidence="5">
    <location>
        <begin position="63"/>
        <end position="313"/>
    </location>
</feature>
<dbReference type="InterPro" id="IPR050312">
    <property type="entry name" value="IolE/XylAMocC-like"/>
</dbReference>
<dbReference type="AlphaFoldDB" id="A0A383R5J8"/>
<dbReference type="Gene3D" id="3.20.20.150">
    <property type="entry name" value="Divalent-metal-dependent TIM barrel enzymes"/>
    <property type="match status" value="1"/>
</dbReference>
<evidence type="ECO:0000256" key="4">
    <source>
        <dbReference type="HAMAP-Rule" id="MF_01672"/>
    </source>
</evidence>
<evidence type="ECO:0000259" key="5">
    <source>
        <dbReference type="Pfam" id="PF01261"/>
    </source>
</evidence>
<protein>
    <recommendedName>
        <fullName evidence="4">Inosose dehydratase</fullName>
        <ecNumber evidence="4">4.2.1.44</ecNumber>
    </recommendedName>
    <alternativeName>
        <fullName evidence="4">2-keto-myo-inositol dehydratase</fullName>
        <shortName evidence="4">2KMI dehydratase</shortName>
    </alternativeName>
</protein>
<dbReference type="InterPro" id="IPR030823">
    <property type="entry name" value="IolE/MocC"/>
</dbReference>
<comment type="pathway">
    <text evidence="4">Polyol metabolism; myo-inositol degradation into acetyl-CoA; acetyl-CoA from myo-inositol: step 2/7.</text>
</comment>
<proteinExistence type="inferred from homology"/>
<dbReference type="GO" id="GO:0019310">
    <property type="term" value="P:inositol catabolic process"/>
    <property type="evidence" value="ECO:0007669"/>
    <property type="project" value="UniProtKB-UniRule"/>
</dbReference>
<dbReference type="InterPro" id="IPR013022">
    <property type="entry name" value="Xyl_isomerase-like_TIM-brl"/>
</dbReference>
<reference evidence="7" key="1">
    <citation type="submission" date="2018-08" db="EMBL/GenBank/DDBJ databases">
        <authorList>
            <person name="Chevrot R."/>
        </authorList>
    </citation>
    <scope>NUCLEOTIDE SEQUENCE [LARGE SCALE GENOMIC DNA]</scope>
</reference>
<comment type="cofactor">
    <cofactor evidence="4">
        <name>glutathione</name>
        <dbReference type="ChEBI" id="CHEBI:57925"/>
    </cofactor>
</comment>
<keyword evidence="1 4" id="KW-0464">Manganese</keyword>
<dbReference type="PANTHER" id="PTHR12110:SF41">
    <property type="entry name" value="INOSOSE DEHYDRATASE"/>
    <property type="match status" value="1"/>
</dbReference>
<dbReference type="EMBL" id="LS992241">
    <property type="protein sequence ID" value="SYX81596.1"/>
    <property type="molecule type" value="Genomic_DNA"/>
</dbReference>
<comment type="cofactor">
    <cofactor evidence="4">
        <name>Co(2+)</name>
        <dbReference type="ChEBI" id="CHEBI:48828"/>
    </cofactor>
    <cofactor evidence="4">
        <name>Mn(2+)</name>
        <dbReference type="ChEBI" id="CHEBI:29035"/>
    </cofactor>
</comment>
<evidence type="ECO:0000256" key="1">
    <source>
        <dbReference type="ARBA" id="ARBA00023211"/>
    </source>
</evidence>
<dbReference type="HAMAP" id="MF_01672">
    <property type="entry name" value="IolE"/>
    <property type="match status" value="1"/>
</dbReference>
<keyword evidence="3 4" id="KW-0170">Cobalt</keyword>
<dbReference type="Pfam" id="PF01261">
    <property type="entry name" value="AP_endonuc_2"/>
    <property type="match status" value="1"/>
</dbReference>
<dbReference type="EC" id="4.2.1.44" evidence="4"/>
<organism evidence="6 7">
    <name type="scientific">Paenibacillus alvei</name>
    <name type="common">Bacillus alvei</name>
    <dbReference type="NCBI Taxonomy" id="44250"/>
    <lineage>
        <taxon>Bacteria</taxon>
        <taxon>Bacillati</taxon>
        <taxon>Bacillota</taxon>
        <taxon>Bacilli</taxon>
        <taxon>Bacillales</taxon>
        <taxon>Paenibacillaceae</taxon>
        <taxon>Paenibacillus</taxon>
    </lineage>
</organism>
<evidence type="ECO:0000256" key="2">
    <source>
        <dbReference type="ARBA" id="ARBA00023239"/>
    </source>
</evidence>
<evidence type="ECO:0000313" key="6">
    <source>
        <dbReference type="EMBL" id="SYX81596.1"/>
    </source>
</evidence>
<dbReference type="PANTHER" id="PTHR12110">
    <property type="entry name" value="HYDROXYPYRUVATE ISOMERASE"/>
    <property type="match status" value="1"/>
</dbReference>
<dbReference type="SUPFAM" id="SSF51658">
    <property type="entry name" value="Xylose isomerase-like"/>
    <property type="match status" value="1"/>
</dbReference>
<dbReference type="GO" id="GO:0030145">
    <property type="term" value="F:manganese ion binding"/>
    <property type="evidence" value="ECO:0007669"/>
    <property type="project" value="UniProtKB-UniRule"/>
</dbReference>